<gene>
    <name evidence="1" type="ORF">MEUPH1_LOCUS26895</name>
</gene>
<keyword evidence="2" id="KW-1185">Reference proteome</keyword>
<organism evidence="1 2">
    <name type="scientific">Macrosiphum euphorbiae</name>
    <name type="common">potato aphid</name>
    <dbReference type="NCBI Taxonomy" id="13131"/>
    <lineage>
        <taxon>Eukaryota</taxon>
        <taxon>Metazoa</taxon>
        <taxon>Ecdysozoa</taxon>
        <taxon>Arthropoda</taxon>
        <taxon>Hexapoda</taxon>
        <taxon>Insecta</taxon>
        <taxon>Pterygota</taxon>
        <taxon>Neoptera</taxon>
        <taxon>Paraneoptera</taxon>
        <taxon>Hemiptera</taxon>
        <taxon>Sternorrhyncha</taxon>
        <taxon>Aphidomorpha</taxon>
        <taxon>Aphidoidea</taxon>
        <taxon>Aphididae</taxon>
        <taxon>Macrosiphini</taxon>
        <taxon>Macrosiphum</taxon>
    </lineage>
</organism>
<reference evidence="1 2" key="1">
    <citation type="submission" date="2023-01" db="EMBL/GenBank/DDBJ databases">
        <authorList>
            <person name="Whitehead M."/>
        </authorList>
    </citation>
    <scope>NUCLEOTIDE SEQUENCE [LARGE SCALE GENOMIC DNA]</scope>
</reference>
<sequence>MDRYYLDKPGKKPYMAEKIESIIVEINEAKSTKGAKKRRDYYILQKYDVLTVAEKKYLIHKKKEDKEDIMYIVSYEDLFEKLSAYHIRTGHGGMGKMRAVLSKQYSIPRPAIETFLSVCATCNKKNEMYIVGTTHGLIKGWFNSGNMQHATANFILAEQVNKQKELTLRETVQVVSGGQGFLSCSCKSSCQTKRCVCFKASIKCNSRCHNSFTCSNK</sequence>
<proteinExistence type="predicted"/>
<evidence type="ECO:0000313" key="1">
    <source>
        <dbReference type="EMBL" id="CAI6373102.1"/>
    </source>
</evidence>
<protein>
    <recommendedName>
        <fullName evidence="3">KRAB-A domain-containing protein 2</fullName>
    </recommendedName>
</protein>
<dbReference type="AlphaFoldDB" id="A0AAV0XZD3"/>
<dbReference type="EMBL" id="CARXXK010001085">
    <property type="protein sequence ID" value="CAI6373102.1"/>
    <property type="molecule type" value="Genomic_DNA"/>
</dbReference>
<accession>A0AAV0XZD3</accession>
<dbReference type="Proteomes" id="UP001160148">
    <property type="component" value="Unassembled WGS sequence"/>
</dbReference>
<evidence type="ECO:0008006" key="3">
    <source>
        <dbReference type="Google" id="ProtNLM"/>
    </source>
</evidence>
<evidence type="ECO:0000313" key="2">
    <source>
        <dbReference type="Proteomes" id="UP001160148"/>
    </source>
</evidence>
<comment type="caution">
    <text evidence="1">The sequence shown here is derived from an EMBL/GenBank/DDBJ whole genome shotgun (WGS) entry which is preliminary data.</text>
</comment>
<name>A0AAV0XZD3_9HEMI</name>